<evidence type="ECO:0000256" key="1">
    <source>
        <dbReference type="SAM" id="MobiDB-lite"/>
    </source>
</evidence>
<gene>
    <name evidence="2" type="ORF">AOL_s00043g204</name>
</gene>
<keyword evidence="3" id="KW-1185">Reference proteome</keyword>
<name>G1X3D1_ARTOA</name>
<dbReference type="InParanoid" id="G1X3D1"/>
<sequence>MQNFPSLSAGVSTPSPLTETEVNFKKALQDAISQRSVSYKRVFVVTVYFASDDTDAQTDSKEFAKTMKSLLGLHDTDMIEVVFPDDEEAEIFWSMKHLELLSLSRSFQGRKLFIFHFAGHGFLNRSKELILSGTHTGNSQEIPWADIYRFFLRPRFKDEAFGGRDVACILDCCHSGAFVRPTVASEGTVEVLAASDSRAITTGRKSENVEATFTQRFLLEMRTLVGRADKPHITLPDVLNALQQRKRDPTKSMPTYGMLYGSTPVLFPVTTLQRPEQAPTSSSSSPRPHTLATWRRPQHSVGLKVHLPSGISDESTRTMVKWLLQLRDDFKVEVTSVNDTASTVVFLSVPYSQLYIFCRLEAAGVCRFERICENIFSENLLASFLEPGSPVGLPAFPIAG</sequence>
<proteinExistence type="predicted"/>
<dbReference type="EMBL" id="ADOT01000057">
    <property type="protein sequence ID" value="EGX52415.1"/>
    <property type="molecule type" value="Genomic_DNA"/>
</dbReference>
<accession>G1X3D1</accession>
<dbReference type="eggNOG" id="ENOG502T0JZ">
    <property type="taxonomic scope" value="Eukaryota"/>
</dbReference>
<evidence type="ECO:0000313" key="3">
    <source>
        <dbReference type="Proteomes" id="UP000008784"/>
    </source>
</evidence>
<dbReference type="GeneID" id="22889892"/>
<protein>
    <submittedName>
        <fullName evidence="2">Uncharacterized protein</fullName>
    </submittedName>
</protein>
<dbReference type="Proteomes" id="UP000008784">
    <property type="component" value="Unassembled WGS sequence"/>
</dbReference>
<dbReference type="RefSeq" id="XP_011118993.1">
    <property type="nucleotide sequence ID" value="XM_011120691.1"/>
</dbReference>
<dbReference type="Gene3D" id="3.40.50.1460">
    <property type="match status" value="1"/>
</dbReference>
<dbReference type="STRING" id="756982.G1X3D1"/>
<dbReference type="OMA" id="TFIAMMR"/>
<dbReference type="OrthoDB" id="4760831at2759"/>
<comment type="caution">
    <text evidence="2">The sequence shown here is derived from an EMBL/GenBank/DDBJ whole genome shotgun (WGS) entry which is preliminary data.</text>
</comment>
<dbReference type="AlphaFoldDB" id="G1X3D1"/>
<feature type="region of interest" description="Disordered" evidence="1">
    <location>
        <begin position="272"/>
        <end position="294"/>
    </location>
</feature>
<evidence type="ECO:0000313" key="2">
    <source>
        <dbReference type="EMBL" id="EGX52415.1"/>
    </source>
</evidence>
<reference evidence="2 3" key="1">
    <citation type="journal article" date="2011" name="PLoS Pathog.">
        <title>Genomic and proteomic analyses of the fungus Arthrobotrys oligospora provide insights into nematode-trap formation.</title>
        <authorList>
            <person name="Yang J."/>
            <person name="Wang L."/>
            <person name="Ji X."/>
            <person name="Feng Y."/>
            <person name="Li X."/>
            <person name="Zou C."/>
            <person name="Xu J."/>
            <person name="Ren Y."/>
            <person name="Mi Q."/>
            <person name="Wu J."/>
            <person name="Liu S."/>
            <person name="Liu Y."/>
            <person name="Huang X."/>
            <person name="Wang H."/>
            <person name="Niu X."/>
            <person name="Li J."/>
            <person name="Liang L."/>
            <person name="Luo Y."/>
            <person name="Ji K."/>
            <person name="Zhou W."/>
            <person name="Yu Z."/>
            <person name="Li G."/>
            <person name="Liu Y."/>
            <person name="Li L."/>
            <person name="Qiao M."/>
            <person name="Feng L."/>
            <person name="Zhang K.-Q."/>
        </authorList>
    </citation>
    <scope>NUCLEOTIDE SEQUENCE [LARGE SCALE GENOMIC DNA]</scope>
    <source>
        <strain evidence="3">ATCC 24927 / CBS 115.81 / DSM 1491</strain>
    </source>
</reference>
<organism evidence="2 3">
    <name type="scientific">Arthrobotrys oligospora (strain ATCC 24927 / CBS 115.81 / DSM 1491)</name>
    <name type="common">Nematode-trapping fungus</name>
    <name type="synonym">Didymozoophaga oligospora</name>
    <dbReference type="NCBI Taxonomy" id="756982"/>
    <lineage>
        <taxon>Eukaryota</taxon>
        <taxon>Fungi</taxon>
        <taxon>Dikarya</taxon>
        <taxon>Ascomycota</taxon>
        <taxon>Pezizomycotina</taxon>
        <taxon>Orbiliomycetes</taxon>
        <taxon>Orbiliales</taxon>
        <taxon>Orbiliaceae</taxon>
        <taxon>Orbilia</taxon>
        <taxon>Orbilia oligospora</taxon>
    </lineage>
</organism>
<dbReference type="HOGENOM" id="CLU_688822_0_0_1"/>